<dbReference type="Proteomes" id="UP000532273">
    <property type="component" value="Unassembled WGS sequence"/>
</dbReference>
<organism evidence="1 2">
    <name type="scientific">Pedobacter zeae</name>
    <dbReference type="NCBI Taxonomy" id="1737356"/>
    <lineage>
        <taxon>Bacteria</taxon>
        <taxon>Pseudomonadati</taxon>
        <taxon>Bacteroidota</taxon>
        <taxon>Sphingobacteriia</taxon>
        <taxon>Sphingobacteriales</taxon>
        <taxon>Sphingobacteriaceae</taxon>
        <taxon>Pedobacter</taxon>
    </lineage>
</organism>
<gene>
    <name evidence="1" type="ORF">GGQ60_000893</name>
</gene>
<dbReference type="EMBL" id="JACIEF010000001">
    <property type="protein sequence ID" value="MBB4106933.1"/>
    <property type="molecule type" value="Genomic_DNA"/>
</dbReference>
<proteinExistence type="predicted"/>
<protein>
    <submittedName>
        <fullName evidence="1">Cu/Ag efflux protein CusF</fullName>
    </submittedName>
</protein>
<reference evidence="1 2" key="1">
    <citation type="submission" date="2020-08" db="EMBL/GenBank/DDBJ databases">
        <title>Genomic Encyclopedia of Type Strains, Phase IV (KMG-IV): sequencing the most valuable type-strain genomes for metagenomic binning, comparative biology and taxonomic classification.</title>
        <authorList>
            <person name="Goeker M."/>
        </authorList>
    </citation>
    <scope>NUCLEOTIDE SEQUENCE [LARGE SCALE GENOMIC DNA]</scope>
    <source>
        <strain evidence="1 2">DSM 100774</strain>
    </source>
</reference>
<sequence>MTVSREELFALKLKKYFLTHDRKLQNLNMKIMTNLFYGVNKNRLQKIH</sequence>
<evidence type="ECO:0000313" key="1">
    <source>
        <dbReference type="EMBL" id="MBB4106933.1"/>
    </source>
</evidence>
<name>A0A7W6K817_9SPHI</name>
<dbReference type="AlphaFoldDB" id="A0A7W6K817"/>
<comment type="caution">
    <text evidence="1">The sequence shown here is derived from an EMBL/GenBank/DDBJ whole genome shotgun (WGS) entry which is preliminary data.</text>
</comment>
<evidence type="ECO:0000313" key="2">
    <source>
        <dbReference type="Proteomes" id="UP000532273"/>
    </source>
</evidence>
<accession>A0A7W6K817</accession>